<feature type="transmembrane region" description="Helical" evidence="1">
    <location>
        <begin position="111"/>
        <end position="126"/>
    </location>
</feature>
<reference evidence="3" key="1">
    <citation type="journal article" date="2019" name="Int. J. Syst. Evol. Microbiol.">
        <title>The Global Catalogue of Microorganisms (GCM) 10K type strain sequencing project: providing services to taxonomists for standard genome sequencing and annotation.</title>
        <authorList>
            <consortium name="The Broad Institute Genomics Platform"/>
            <consortium name="The Broad Institute Genome Sequencing Center for Infectious Disease"/>
            <person name="Wu L."/>
            <person name="Ma J."/>
        </authorList>
    </citation>
    <scope>NUCLEOTIDE SEQUENCE [LARGE SCALE GENOMIC DNA]</scope>
    <source>
        <strain evidence="3">CCUG 48884</strain>
    </source>
</reference>
<evidence type="ECO:0000313" key="3">
    <source>
        <dbReference type="Proteomes" id="UP001597158"/>
    </source>
</evidence>
<feature type="transmembrane region" description="Helical" evidence="1">
    <location>
        <begin position="7"/>
        <end position="24"/>
    </location>
</feature>
<keyword evidence="1" id="KW-1133">Transmembrane helix</keyword>
<protein>
    <recommendedName>
        <fullName evidence="4">Glycosyltransferase RgtA/B/C/D-like domain-containing protein</fullName>
    </recommendedName>
</protein>
<dbReference type="EMBL" id="JBHTMC010000024">
    <property type="protein sequence ID" value="MFD1264111.1"/>
    <property type="molecule type" value="Genomic_DNA"/>
</dbReference>
<feature type="transmembrane region" description="Helical" evidence="1">
    <location>
        <begin position="186"/>
        <end position="204"/>
    </location>
</feature>
<feature type="transmembrane region" description="Helical" evidence="1">
    <location>
        <begin position="164"/>
        <end position="180"/>
    </location>
</feature>
<feature type="transmembrane region" description="Helical" evidence="1">
    <location>
        <begin position="84"/>
        <end position="104"/>
    </location>
</feature>
<organism evidence="2 3">
    <name type="scientific">Thauera mechernichensis</name>
    <dbReference type="NCBI Taxonomy" id="82788"/>
    <lineage>
        <taxon>Bacteria</taxon>
        <taxon>Pseudomonadati</taxon>
        <taxon>Pseudomonadota</taxon>
        <taxon>Betaproteobacteria</taxon>
        <taxon>Rhodocyclales</taxon>
        <taxon>Zoogloeaceae</taxon>
        <taxon>Thauera</taxon>
    </lineage>
</organism>
<sequence>MPKRIPVNFVALAIFAIIFLHGRWDSITYPIPLNPDEAQVTANSLRILNYGFNWNALDGTTAGPLNSIVISWPYLINSDVTFSLVRATALFILLTTCFYTYLSISLFSKKHIAALFTIPVVLFYSYTNSPEFLHYTSETLSTLLLVLANYIVLKHASGNVKQYLATYFALGLLVGLVPFAKLQSLPAAFVIGIYTLFLLFIDTCKNKAFRIVVFVIGALVPPAFFLLHLHNHGEIADFWLSYITWSQLYVKAALPIIGIHHLISSDALITYFTYFLLSVLLLGLLYITIKPRIENPADSNNNGFTIFYLTALLVIIFWSIAKPGNLFPHYLMYIPPFAAILSAYSLRPLYIEEKSAKTFTIFFALMFLAYMGFFYKNEINSYSRIKYRTVLEYEFSHNNSDIYSWIPVSNRNLLVWGWMPHWYVWSNRSPATRESHTYAQIVQSELSAYFRERFMRDFKESDPDIVIDAVRGKSFGFNNPEKQSPNVFPAFSDALAQRYSHLAPLKDKGLCPRVYIKNEVMEELRTRKITPKSISISATHGGESSEFTPYNLFDYSLTEDTCTDYWLLPDNTLGSLLIRLHQTERLAKLMILNTRNSYSMDRSSGTVLLHFKNQDIIVNSTEVKLKPHPYWTIVEFEEPIETDSVSIDILDFNGLGAGLNEIMLERAI</sequence>
<feature type="transmembrane region" description="Helical" evidence="1">
    <location>
        <begin position="268"/>
        <end position="289"/>
    </location>
</feature>
<feature type="transmembrane region" description="Helical" evidence="1">
    <location>
        <begin position="327"/>
        <end position="346"/>
    </location>
</feature>
<evidence type="ECO:0000256" key="1">
    <source>
        <dbReference type="SAM" id="Phobius"/>
    </source>
</evidence>
<feature type="transmembrane region" description="Helical" evidence="1">
    <location>
        <begin position="211"/>
        <end position="230"/>
    </location>
</feature>
<gene>
    <name evidence="2" type="ORF">ACFQ4M_11000</name>
</gene>
<dbReference type="Proteomes" id="UP001597158">
    <property type="component" value="Unassembled WGS sequence"/>
</dbReference>
<evidence type="ECO:0008006" key="4">
    <source>
        <dbReference type="Google" id="ProtNLM"/>
    </source>
</evidence>
<keyword evidence="1" id="KW-0472">Membrane</keyword>
<feature type="transmembrane region" description="Helical" evidence="1">
    <location>
        <begin position="301"/>
        <end position="321"/>
    </location>
</feature>
<evidence type="ECO:0000313" key="2">
    <source>
        <dbReference type="EMBL" id="MFD1264111.1"/>
    </source>
</evidence>
<comment type="caution">
    <text evidence="2">The sequence shown here is derived from an EMBL/GenBank/DDBJ whole genome shotgun (WGS) entry which is preliminary data.</text>
</comment>
<feature type="transmembrane region" description="Helical" evidence="1">
    <location>
        <begin position="358"/>
        <end position="375"/>
    </location>
</feature>
<dbReference type="RefSeq" id="WP_277831205.1">
    <property type="nucleotide sequence ID" value="NZ_JARQZE010000002.1"/>
</dbReference>
<name>A0ABW3WDV4_9RHOO</name>
<feature type="transmembrane region" description="Helical" evidence="1">
    <location>
        <begin position="132"/>
        <end position="152"/>
    </location>
</feature>
<keyword evidence="1" id="KW-0812">Transmembrane</keyword>
<proteinExistence type="predicted"/>
<accession>A0ABW3WDV4</accession>
<keyword evidence="3" id="KW-1185">Reference proteome</keyword>